<sequence>MAGTWAPHRLQKTRNDLRICDFVHKKTRSGTRHAAEFNAPTYVFEPSLVVGQLLHAPRHKLPNYLGLGGLAVGYGAGLAMTHKAGMPSVSYLWDHLSDTYFRETGIRMAIACSPIYIEFSDVMPPMTFPISIVILWVHLSIAILC</sequence>
<evidence type="ECO:0000256" key="1">
    <source>
        <dbReference type="SAM" id="Phobius"/>
    </source>
</evidence>
<dbReference type="GeneID" id="54487829"/>
<proteinExistence type="predicted"/>
<feature type="transmembrane region" description="Helical" evidence="1">
    <location>
        <begin position="126"/>
        <end position="144"/>
    </location>
</feature>
<feature type="transmembrane region" description="Helical" evidence="1">
    <location>
        <begin position="64"/>
        <end position="82"/>
    </location>
</feature>
<gene>
    <name evidence="2" type="ORF">EJ05DRAFT_499087</name>
</gene>
<reference evidence="2" key="1">
    <citation type="journal article" date="2020" name="Stud. Mycol.">
        <title>101 Dothideomycetes genomes: a test case for predicting lifestyles and emergence of pathogens.</title>
        <authorList>
            <person name="Haridas S."/>
            <person name="Albert R."/>
            <person name="Binder M."/>
            <person name="Bloem J."/>
            <person name="Labutti K."/>
            <person name="Salamov A."/>
            <person name="Andreopoulos B."/>
            <person name="Baker S."/>
            <person name="Barry K."/>
            <person name="Bills G."/>
            <person name="Bluhm B."/>
            <person name="Cannon C."/>
            <person name="Castanera R."/>
            <person name="Culley D."/>
            <person name="Daum C."/>
            <person name="Ezra D."/>
            <person name="Gonzalez J."/>
            <person name="Henrissat B."/>
            <person name="Kuo A."/>
            <person name="Liang C."/>
            <person name="Lipzen A."/>
            <person name="Lutzoni F."/>
            <person name="Magnuson J."/>
            <person name="Mondo S."/>
            <person name="Nolan M."/>
            <person name="Ohm R."/>
            <person name="Pangilinan J."/>
            <person name="Park H.-J."/>
            <person name="Ramirez L."/>
            <person name="Alfaro M."/>
            <person name="Sun H."/>
            <person name="Tritt A."/>
            <person name="Yoshinaga Y."/>
            <person name="Zwiers L.-H."/>
            <person name="Turgeon B."/>
            <person name="Goodwin S."/>
            <person name="Spatafora J."/>
            <person name="Crous P."/>
            <person name="Grigoriev I."/>
        </authorList>
    </citation>
    <scope>NUCLEOTIDE SEQUENCE</scope>
    <source>
        <strain evidence="2">CBS 121739</strain>
    </source>
</reference>
<keyword evidence="3" id="KW-1185">Reference proteome</keyword>
<dbReference type="EMBL" id="ML996569">
    <property type="protein sequence ID" value="KAF2759895.1"/>
    <property type="molecule type" value="Genomic_DNA"/>
</dbReference>
<evidence type="ECO:0000313" key="3">
    <source>
        <dbReference type="Proteomes" id="UP000799437"/>
    </source>
</evidence>
<organism evidence="2 3">
    <name type="scientific">Pseudovirgaria hyperparasitica</name>
    <dbReference type="NCBI Taxonomy" id="470096"/>
    <lineage>
        <taxon>Eukaryota</taxon>
        <taxon>Fungi</taxon>
        <taxon>Dikarya</taxon>
        <taxon>Ascomycota</taxon>
        <taxon>Pezizomycotina</taxon>
        <taxon>Dothideomycetes</taxon>
        <taxon>Dothideomycetes incertae sedis</taxon>
        <taxon>Acrospermales</taxon>
        <taxon>Acrospermaceae</taxon>
        <taxon>Pseudovirgaria</taxon>
    </lineage>
</organism>
<protein>
    <submittedName>
        <fullName evidence="2">Uncharacterized protein</fullName>
    </submittedName>
</protein>
<accession>A0A6A6WBE9</accession>
<keyword evidence="1" id="KW-0812">Transmembrane</keyword>
<dbReference type="RefSeq" id="XP_033602346.1">
    <property type="nucleotide sequence ID" value="XM_033746775.1"/>
</dbReference>
<keyword evidence="1" id="KW-0472">Membrane</keyword>
<dbReference type="Proteomes" id="UP000799437">
    <property type="component" value="Unassembled WGS sequence"/>
</dbReference>
<keyword evidence="1" id="KW-1133">Transmembrane helix</keyword>
<evidence type="ECO:0000313" key="2">
    <source>
        <dbReference type="EMBL" id="KAF2759895.1"/>
    </source>
</evidence>
<dbReference type="AlphaFoldDB" id="A0A6A6WBE9"/>
<name>A0A6A6WBE9_9PEZI</name>